<feature type="transmembrane region" description="Helical" evidence="1">
    <location>
        <begin position="50"/>
        <end position="72"/>
    </location>
</feature>
<keyword evidence="1" id="KW-0812">Transmembrane</keyword>
<organism evidence="2 3">
    <name type="scientific">Novosphingobium clariflavum</name>
    <dbReference type="NCBI Taxonomy" id="2029884"/>
    <lineage>
        <taxon>Bacteria</taxon>
        <taxon>Pseudomonadati</taxon>
        <taxon>Pseudomonadota</taxon>
        <taxon>Alphaproteobacteria</taxon>
        <taxon>Sphingomonadales</taxon>
        <taxon>Sphingomonadaceae</taxon>
        <taxon>Novosphingobium</taxon>
    </lineage>
</organism>
<keyword evidence="1" id="KW-0472">Membrane</keyword>
<dbReference type="InterPro" id="IPR009678">
    <property type="entry name" value="Phage_tail_completion_R"/>
</dbReference>
<evidence type="ECO:0000313" key="3">
    <source>
        <dbReference type="Proteomes" id="UP001589858"/>
    </source>
</evidence>
<comment type="caution">
    <text evidence="2">The sequence shown here is derived from an EMBL/GenBank/DDBJ whole genome shotgun (WGS) entry which is preliminary data.</text>
</comment>
<evidence type="ECO:0000313" key="2">
    <source>
        <dbReference type="EMBL" id="MFC0685594.1"/>
    </source>
</evidence>
<sequence length="162" mass="18082">MRKIETLRDAIYGALPELKRDTDRIRIWIERGTVKSTLTENRGMCFAFQLNVLVVEMATDLAVLALAVFMWLRTNQPELMVPNAEGFTFDADILDNQTADVLIQLQLDQVVVATPNADGSVALDYRGEPDPLFTDLLSITGMEPPPVLTGFDATEDLPPWDD</sequence>
<dbReference type="Pfam" id="PF06891">
    <property type="entry name" value="P2_Phage_GpR"/>
    <property type="match status" value="1"/>
</dbReference>
<reference evidence="2 3" key="1">
    <citation type="submission" date="2024-09" db="EMBL/GenBank/DDBJ databases">
        <authorList>
            <person name="Sun Q."/>
            <person name="Mori K."/>
        </authorList>
    </citation>
    <scope>NUCLEOTIDE SEQUENCE [LARGE SCALE GENOMIC DNA]</scope>
    <source>
        <strain evidence="2 3">CICC 11035S</strain>
    </source>
</reference>
<evidence type="ECO:0000256" key="1">
    <source>
        <dbReference type="SAM" id="Phobius"/>
    </source>
</evidence>
<name>A0ABV6S8M6_9SPHN</name>
<keyword evidence="3" id="KW-1185">Reference proteome</keyword>
<proteinExistence type="predicted"/>
<keyword evidence="1" id="KW-1133">Transmembrane helix</keyword>
<dbReference type="Proteomes" id="UP001589858">
    <property type="component" value="Unassembled WGS sequence"/>
</dbReference>
<accession>A0ABV6S8M6</accession>
<gene>
    <name evidence="2" type="ORF">ACFFF8_13390</name>
</gene>
<dbReference type="EMBL" id="JBHLTM010000053">
    <property type="protein sequence ID" value="MFC0685594.1"/>
    <property type="molecule type" value="Genomic_DNA"/>
</dbReference>
<dbReference type="RefSeq" id="WP_267221647.1">
    <property type="nucleotide sequence ID" value="NZ_JAPCWC010000011.1"/>
</dbReference>
<protein>
    <submittedName>
        <fullName evidence="2">Phage tail protein</fullName>
    </submittedName>
</protein>